<dbReference type="EMBL" id="GGFM01007664">
    <property type="protein sequence ID" value="MBW28415.1"/>
    <property type="molecule type" value="Transcribed_RNA"/>
</dbReference>
<evidence type="ECO:0000313" key="2">
    <source>
        <dbReference type="EMBL" id="MBW28415.1"/>
    </source>
</evidence>
<keyword evidence="2" id="KW-0695">RNA-directed DNA polymerase</keyword>
<dbReference type="SUPFAM" id="SSF53098">
    <property type="entry name" value="Ribonuclease H-like"/>
    <property type="match status" value="1"/>
</dbReference>
<dbReference type="GO" id="GO:0004523">
    <property type="term" value="F:RNA-DNA hybrid ribonuclease activity"/>
    <property type="evidence" value="ECO:0007669"/>
    <property type="project" value="InterPro"/>
</dbReference>
<dbReference type="GO" id="GO:0003964">
    <property type="term" value="F:RNA-directed DNA polymerase activity"/>
    <property type="evidence" value="ECO:0007669"/>
    <property type="project" value="UniProtKB-KW"/>
</dbReference>
<sequence length="375" mass="43131">MFTRVDVWSKWYRKVVAQLNEYFARRGALLPLQQQQQQQQRERWDGTWTPYRSSGVLAEYRNHRQRVARREQLELVREIIAAREIAQHCRNNNRLYGELQAAAVHENTGVPPGKESDKWLTFLQRIFLEHRSVFEAIAKHIRTVELLTDVPVNPSLDQLTLSRANLQPETLRRLTEYALESEYCGWVHIYTDASKAPDGQCGIGVYDETNGVRIAMQLALDTSIMTAETLAIKVAMQHIADRSIRRAVLLTDSQAACLFLRRNRDSRVRNAVADEILRMARTFQVTIQWIPGHVEVSGNRIADELARTALSEGGADAVLNNDIFIHDAIRYFEERRAALINKWYQEYVRLKGKSLKQLMAGSCPDPEEDAPYALE</sequence>
<reference evidence="2" key="1">
    <citation type="submission" date="2018-01" db="EMBL/GenBank/DDBJ databases">
        <title>An insight into the sialome of Amazonian anophelines.</title>
        <authorList>
            <person name="Ribeiro J.M."/>
            <person name="Scarpassa V."/>
            <person name="Calvo E."/>
        </authorList>
    </citation>
    <scope>NUCLEOTIDE SEQUENCE</scope>
    <source>
        <tissue evidence="2">Salivary glands</tissue>
    </source>
</reference>
<feature type="domain" description="RNase H type-1" evidence="1">
    <location>
        <begin position="183"/>
        <end position="311"/>
    </location>
</feature>
<accession>A0A2M3ZIX7</accession>
<dbReference type="Pfam" id="PF00075">
    <property type="entry name" value="RNase_H"/>
    <property type="match status" value="1"/>
</dbReference>
<dbReference type="InterPro" id="IPR036397">
    <property type="entry name" value="RNaseH_sf"/>
</dbReference>
<dbReference type="InterPro" id="IPR012337">
    <property type="entry name" value="RNaseH-like_sf"/>
</dbReference>
<evidence type="ECO:0000259" key="1">
    <source>
        <dbReference type="PROSITE" id="PS50879"/>
    </source>
</evidence>
<name>A0A2M3ZIX7_9DIPT</name>
<keyword evidence="2" id="KW-0548">Nucleotidyltransferase</keyword>
<dbReference type="PROSITE" id="PS50879">
    <property type="entry name" value="RNASE_H_1"/>
    <property type="match status" value="1"/>
</dbReference>
<proteinExistence type="predicted"/>
<keyword evidence="2" id="KW-0808">Transferase</keyword>
<organism evidence="2">
    <name type="scientific">Anopheles braziliensis</name>
    <dbReference type="NCBI Taxonomy" id="58242"/>
    <lineage>
        <taxon>Eukaryota</taxon>
        <taxon>Metazoa</taxon>
        <taxon>Ecdysozoa</taxon>
        <taxon>Arthropoda</taxon>
        <taxon>Hexapoda</taxon>
        <taxon>Insecta</taxon>
        <taxon>Pterygota</taxon>
        <taxon>Neoptera</taxon>
        <taxon>Endopterygota</taxon>
        <taxon>Diptera</taxon>
        <taxon>Nematocera</taxon>
        <taxon>Culicoidea</taxon>
        <taxon>Culicidae</taxon>
        <taxon>Anophelinae</taxon>
        <taxon>Anopheles</taxon>
    </lineage>
</organism>
<dbReference type="GO" id="GO:0003676">
    <property type="term" value="F:nucleic acid binding"/>
    <property type="evidence" value="ECO:0007669"/>
    <property type="project" value="InterPro"/>
</dbReference>
<protein>
    <submittedName>
        <fullName evidence="2">Putative non-ltr rnase hi domain of reverse transcriptase</fullName>
    </submittedName>
</protein>
<dbReference type="InterPro" id="IPR002156">
    <property type="entry name" value="RNaseH_domain"/>
</dbReference>
<dbReference type="AlphaFoldDB" id="A0A2M3ZIX7"/>
<dbReference type="Gene3D" id="3.30.420.10">
    <property type="entry name" value="Ribonuclease H-like superfamily/Ribonuclease H"/>
    <property type="match status" value="1"/>
</dbReference>
<dbReference type="CDD" id="cd09276">
    <property type="entry name" value="Rnase_HI_RT_non_LTR"/>
    <property type="match status" value="1"/>
</dbReference>